<accession>A0A841H0C3</accession>
<protein>
    <submittedName>
        <fullName evidence="1">Putative Zn-dependent peptidase</fullName>
    </submittedName>
</protein>
<dbReference type="SUPFAM" id="SSF63411">
    <property type="entry name" value="LuxS/MPP-like metallohydrolase"/>
    <property type="match status" value="2"/>
</dbReference>
<dbReference type="AlphaFoldDB" id="A0A841H0C3"/>
<evidence type="ECO:0000313" key="2">
    <source>
        <dbReference type="Proteomes" id="UP000582837"/>
    </source>
</evidence>
<organism evidence="1 2">
    <name type="scientific">Longimicrobium terrae</name>
    <dbReference type="NCBI Taxonomy" id="1639882"/>
    <lineage>
        <taxon>Bacteria</taxon>
        <taxon>Pseudomonadati</taxon>
        <taxon>Gemmatimonadota</taxon>
        <taxon>Longimicrobiia</taxon>
        <taxon>Longimicrobiales</taxon>
        <taxon>Longimicrobiaceae</taxon>
        <taxon>Longimicrobium</taxon>
    </lineage>
</organism>
<dbReference type="GO" id="GO:0046872">
    <property type="term" value="F:metal ion binding"/>
    <property type="evidence" value="ECO:0007669"/>
    <property type="project" value="InterPro"/>
</dbReference>
<comment type="caution">
    <text evidence="1">The sequence shown here is derived from an EMBL/GenBank/DDBJ whole genome shotgun (WGS) entry which is preliminary data.</text>
</comment>
<dbReference type="InterPro" id="IPR011249">
    <property type="entry name" value="Metalloenz_LuxS/M16"/>
</dbReference>
<proteinExistence type="predicted"/>
<dbReference type="Gene3D" id="3.30.830.10">
    <property type="entry name" value="Metalloenzyme, LuxS/M16 peptidase-like"/>
    <property type="match status" value="2"/>
</dbReference>
<dbReference type="Proteomes" id="UP000582837">
    <property type="component" value="Unassembled WGS sequence"/>
</dbReference>
<gene>
    <name evidence="1" type="ORF">HNQ61_003143</name>
</gene>
<sequence>MLNLLLALGLAVADSVPPPRPAAMPAVVVHRQPALPIVALRLSVLADDPPGYAGAGHLMQHLHLPRLEDRVARVGGRVQAERTSDAVVYTVVGPASELAYLAEALQATLAAPTPATPELLSAMAALNEERGSEREVAASYIRGALRARLFPQDLSAAGTETSAARLAVARLEDVWGAMYRPDRVSIVAVGDVQIDEVRRAFRDVTAGSPQPLEAFADTVRALAADTPQATRGWLARGWNASELDPAAVTVTTRLIRTQLRRRMTRSSVDVEHWWTHDGQAVALVLATPDSLVPVARRSADAALATVAAAVDDAAVRDAAAGVRREMLFFARTPERMAEVLGAFGDRGLPADAPQRFFAAVEQVTADDVRAVLAALRAQDVVAVDVPAQRLRRGT</sequence>
<reference evidence="1 2" key="1">
    <citation type="submission" date="2020-08" db="EMBL/GenBank/DDBJ databases">
        <title>Genomic Encyclopedia of Type Strains, Phase IV (KMG-IV): sequencing the most valuable type-strain genomes for metagenomic binning, comparative biology and taxonomic classification.</title>
        <authorList>
            <person name="Goeker M."/>
        </authorList>
    </citation>
    <scope>NUCLEOTIDE SEQUENCE [LARGE SCALE GENOMIC DNA]</scope>
    <source>
        <strain evidence="1 2">DSM 29007</strain>
    </source>
</reference>
<evidence type="ECO:0000313" key="1">
    <source>
        <dbReference type="EMBL" id="MBB6071515.1"/>
    </source>
</evidence>
<name>A0A841H0C3_9BACT</name>
<dbReference type="EMBL" id="JACHIA010000009">
    <property type="protein sequence ID" value="MBB6071515.1"/>
    <property type="molecule type" value="Genomic_DNA"/>
</dbReference>
<keyword evidence="2" id="KW-1185">Reference proteome</keyword>
<dbReference type="RefSeq" id="WP_170034986.1">
    <property type="nucleotide sequence ID" value="NZ_JABDTL010000001.1"/>
</dbReference>